<evidence type="ECO:0000256" key="2">
    <source>
        <dbReference type="ARBA" id="ARBA00021549"/>
    </source>
</evidence>
<feature type="transmembrane region" description="Helical" evidence="12">
    <location>
        <begin position="6"/>
        <end position="31"/>
    </location>
</feature>
<proteinExistence type="inferred from homology"/>
<dbReference type="EMBL" id="LUUL01000082">
    <property type="protein sequence ID" value="OAI25360.1"/>
    <property type="molecule type" value="Genomic_DNA"/>
</dbReference>
<sequence length="205" mass="22061">MKSKSAPLLGFTLVELIIVVAIVGILAAVAIPSFTSAIRSSRLTSTANQLVTALNYTRNEAIKRGQIVVAAKTGSQWENGWQVFIDVDRSSNANKNTFNDDGDGNLCESDEDCVLRVYEALPANFTLRSNSFTDYIHYKPTGDSNTQGSFAICDNNDGNNIPEPRTSRLVVIGPTGRVGQGRDSDNDGIPEKSDLASELSSCTNP</sequence>
<organism evidence="13 14">
    <name type="scientific">Methylomonas koyamae</name>
    <dbReference type="NCBI Taxonomy" id="702114"/>
    <lineage>
        <taxon>Bacteria</taxon>
        <taxon>Pseudomonadati</taxon>
        <taxon>Pseudomonadota</taxon>
        <taxon>Gammaproteobacteria</taxon>
        <taxon>Methylococcales</taxon>
        <taxon>Methylococcaceae</taxon>
        <taxon>Methylomonas</taxon>
    </lineage>
</organism>
<dbReference type="NCBIfam" id="TIGR02532">
    <property type="entry name" value="IV_pilin_GFxxxE"/>
    <property type="match status" value="1"/>
</dbReference>
<dbReference type="KEGG" id="mko:MKLM6_1994"/>
<dbReference type="Pfam" id="PF12019">
    <property type="entry name" value="GspH"/>
    <property type="match status" value="1"/>
</dbReference>
<dbReference type="InterPro" id="IPR012902">
    <property type="entry name" value="N_methyl_site"/>
</dbReference>
<dbReference type="Pfam" id="PF07963">
    <property type="entry name" value="N_methyl"/>
    <property type="match status" value="1"/>
</dbReference>
<keyword evidence="5" id="KW-0997">Cell inner membrane</keyword>
<dbReference type="InterPro" id="IPR045584">
    <property type="entry name" value="Pilin-like"/>
</dbReference>
<dbReference type="Proteomes" id="UP000077734">
    <property type="component" value="Unassembled WGS sequence"/>
</dbReference>
<evidence type="ECO:0000256" key="9">
    <source>
        <dbReference type="ARBA" id="ARBA00025772"/>
    </source>
</evidence>
<dbReference type="GO" id="GO:0005886">
    <property type="term" value="C:plasma membrane"/>
    <property type="evidence" value="ECO:0007669"/>
    <property type="project" value="UniProtKB-SubCell"/>
</dbReference>
<dbReference type="InterPro" id="IPR022346">
    <property type="entry name" value="T2SS_GspH"/>
</dbReference>
<evidence type="ECO:0000313" key="14">
    <source>
        <dbReference type="Proteomes" id="UP000077734"/>
    </source>
</evidence>
<feature type="region of interest" description="Disordered" evidence="11">
    <location>
        <begin position="174"/>
        <end position="205"/>
    </location>
</feature>
<keyword evidence="4" id="KW-0488">Methylation</keyword>
<keyword evidence="3" id="KW-1003">Cell membrane</keyword>
<keyword evidence="7 12" id="KW-1133">Transmembrane helix</keyword>
<feature type="compositionally biased region" description="Basic and acidic residues" evidence="11">
    <location>
        <begin position="180"/>
        <end position="195"/>
    </location>
</feature>
<evidence type="ECO:0000256" key="1">
    <source>
        <dbReference type="ARBA" id="ARBA00004377"/>
    </source>
</evidence>
<evidence type="ECO:0000256" key="4">
    <source>
        <dbReference type="ARBA" id="ARBA00022481"/>
    </source>
</evidence>
<keyword evidence="8 12" id="KW-0472">Membrane</keyword>
<evidence type="ECO:0000256" key="11">
    <source>
        <dbReference type="SAM" id="MobiDB-lite"/>
    </source>
</evidence>
<evidence type="ECO:0000256" key="6">
    <source>
        <dbReference type="ARBA" id="ARBA00022692"/>
    </source>
</evidence>
<dbReference type="RefSeq" id="WP_054760768.1">
    <property type="nucleotide sequence ID" value="NZ_AP019777.1"/>
</dbReference>
<dbReference type="AlphaFoldDB" id="A0A291IIV5"/>
<dbReference type="GO" id="GO:0015628">
    <property type="term" value="P:protein secretion by the type II secretion system"/>
    <property type="evidence" value="ECO:0007669"/>
    <property type="project" value="InterPro"/>
</dbReference>
<protein>
    <recommendedName>
        <fullName evidence="2">Type II secretion system protein H</fullName>
    </recommendedName>
    <alternativeName>
        <fullName evidence="10">General secretion pathway protein H</fullName>
    </alternativeName>
</protein>
<comment type="caution">
    <text evidence="13">The sequence shown here is derived from an EMBL/GenBank/DDBJ whole genome shotgun (WGS) entry which is preliminary data.</text>
</comment>
<evidence type="ECO:0000256" key="10">
    <source>
        <dbReference type="ARBA" id="ARBA00030775"/>
    </source>
</evidence>
<dbReference type="PANTHER" id="PTHR30093:SF41">
    <property type="entry name" value="TYPE II SECRETION SYSTEM PROTEIN H"/>
    <property type="match status" value="1"/>
</dbReference>
<evidence type="ECO:0000256" key="8">
    <source>
        <dbReference type="ARBA" id="ARBA00023136"/>
    </source>
</evidence>
<dbReference type="SUPFAM" id="SSF54523">
    <property type="entry name" value="Pili subunits"/>
    <property type="match status" value="1"/>
</dbReference>
<name>A0A291IIV5_9GAMM</name>
<evidence type="ECO:0000256" key="7">
    <source>
        <dbReference type="ARBA" id="ARBA00022989"/>
    </source>
</evidence>
<dbReference type="PANTHER" id="PTHR30093">
    <property type="entry name" value="GENERAL SECRETION PATHWAY PROTEIN G"/>
    <property type="match status" value="1"/>
</dbReference>
<comment type="subcellular location">
    <subcellularLocation>
        <location evidence="1">Cell inner membrane</location>
        <topology evidence="1">Single-pass membrane protein</topology>
    </subcellularLocation>
</comment>
<evidence type="ECO:0000256" key="12">
    <source>
        <dbReference type="SAM" id="Phobius"/>
    </source>
</evidence>
<keyword evidence="14" id="KW-1185">Reference proteome</keyword>
<keyword evidence="6 12" id="KW-0812">Transmembrane</keyword>
<evidence type="ECO:0000313" key="13">
    <source>
        <dbReference type="EMBL" id="OAI25360.1"/>
    </source>
</evidence>
<gene>
    <name evidence="13" type="ORF">A1356_13960</name>
</gene>
<evidence type="ECO:0000256" key="3">
    <source>
        <dbReference type="ARBA" id="ARBA00022475"/>
    </source>
</evidence>
<dbReference type="Gene3D" id="3.55.40.10">
    <property type="entry name" value="minor pseudopilin epsh domain"/>
    <property type="match status" value="1"/>
</dbReference>
<evidence type="ECO:0000256" key="5">
    <source>
        <dbReference type="ARBA" id="ARBA00022519"/>
    </source>
</evidence>
<comment type="similarity">
    <text evidence="9">Belongs to the GSP H family.</text>
</comment>
<accession>A0A291IIV5</accession>
<reference evidence="13 14" key="1">
    <citation type="submission" date="2016-03" db="EMBL/GenBank/DDBJ databases">
        <authorList>
            <person name="Heylen K."/>
            <person name="De Vos P."/>
            <person name="Vekeman B."/>
        </authorList>
    </citation>
    <scope>NUCLEOTIDE SEQUENCE [LARGE SCALE GENOMIC DNA]</scope>
    <source>
        <strain evidence="13 14">R-49807</strain>
    </source>
</reference>
<dbReference type="GO" id="GO:0015627">
    <property type="term" value="C:type II protein secretion system complex"/>
    <property type="evidence" value="ECO:0007669"/>
    <property type="project" value="InterPro"/>
</dbReference>